<dbReference type="AlphaFoldDB" id="A0A7U3NJX2"/>
<feature type="active site" evidence="4">
    <location>
        <position position="402"/>
    </location>
</feature>
<dbReference type="EMBL" id="MT889334">
    <property type="protein sequence ID" value="QOV03404.1"/>
    <property type="molecule type" value="Genomic_DNA"/>
</dbReference>
<dbReference type="InterPro" id="IPR024176">
    <property type="entry name" value="Citrate_synthase_bac-typ"/>
</dbReference>
<dbReference type="SUPFAM" id="SSF48256">
    <property type="entry name" value="Citrate synthase"/>
    <property type="match status" value="1"/>
</dbReference>
<evidence type="ECO:0000256" key="2">
    <source>
        <dbReference type="ARBA" id="ARBA00022679"/>
    </source>
</evidence>
<gene>
    <name evidence="7" type="primary">spoE</name>
</gene>
<organism evidence="7">
    <name type="scientific">Hypomontagnella monticulosa</name>
    <dbReference type="NCBI Taxonomy" id="2487000"/>
    <lineage>
        <taxon>Eukaryota</taxon>
        <taxon>Fungi</taxon>
        <taxon>Dikarya</taxon>
        <taxon>Ascomycota</taxon>
        <taxon>Pezizomycotina</taxon>
        <taxon>Sordariomycetes</taxon>
        <taxon>Xylariomycetidae</taxon>
        <taxon>Xylariales</taxon>
        <taxon>Hypoxylaceae</taxon>
        <taxon>Hypomontagnella</taxon>
    </lineage>
</organism>
<dbReference type="GO" id="GO:0006099">
    <property type="term" value="P:tricarboxylic acid cycle"/>
    <property type="evidence" value="ECO:0007669"/>
    <property type="project" value="InterPro"/>
</dbReference>
<dbReference type="PANTHER" id="PTHR42871">
    <property type="entry name" value="CITRATE SYNTHASE"/>
    <property type="match status" value="1"/>
</dbReference>
<dbReference type="PANTHER" id="PTHR42871:SF1">
    <property type="entry name" value="CITRATE SYNTHASE"/>
    <property type="match status" value="1"/>
</dbReference>
<dbReference type="PROSITE" id="PS00480">
    <property type="entry name" value="CITRATE_SYNTHASE"/>
    <property type="match status" value="1"/>
</dbReference>
<protein>
    <recommendedName>
        <fullName evidence="3 5">Citrate synthase</fullName>
    </recommendedName>
</protein>
<dbReference type="PIRSF" id="PIRSF001369">
    <property type="entry name" value="Citrate_synth"/>
    <property type="match status" value="1"/>
</dbReference>
<reference evidence="7" key="1">
    <citation type="journal article" date="2020" name="Chem. Sci.">
        <title>The sporothriolides. A new biosynthetic family of fungal secondary metabolites.</title>
        <authorList>
            <person name="Tian D.-S."/>
            <person name="Kuhnert E."/>
            <person name="Ouazzani J."/>
            <person name="Wibberg D."/>
            <person name="Kalinowski J."/>
            <person name="Cox R.J."/>
        </authorList>
    </citation>
    <scope>NUCLEOTIDE SEQUENCE</scope>
    <source>
        <strain evidence="7">MUCL-54604</strain>
    </source>
</reference>
<dbReference type="GO" id="GO:0046912">
    <property type="term" value="F:acyltransferase activity, acyl groups converted into alkyl on transfer"/>
    <property type="evidence" value="ECO:0007669"/>
    <property type="project" value="InterPro"/>
</dbReference>
<dbReference type="InterPro" id="IPR019810">
    <property type="entry name" value="Citrate_synthase_AS"/>
</dbReference>
<dbReference type="InterPro" id="IPR016143">
    <property type="entry name" value="Citrate_synth-like_sm_a-sub"/>
</dbReference>
<feature type="active site" evidence="4">
    <location>
        <position position="346"/>
    </location>
</feature>
<dbReference type="InterPro" id="IPR002020">
    <property type="entry name" value="Citrate_synthase"/>
</dbReference>
<reference evidence="7" key="2">
    <citation type="submission" date="2020-08" db="EMBL/GenBank/DDBJ databases">
        <authorList>
            <person name="Tian D."/>
        </authorList>
    </citation>
    <scope>NUCLEOTIDE SEQUENCE</scope>
    <source>
        <strain evidence="7">MUCL-54604</strain>
    </source>
</reference>
<name>A0A7U3NJX2_9PEZI</name>
<evidence type="ECO:0000256" key="1">
    <source>
        <dbReference type="ARBA" id="ARBA00010566"/>
    </source>
</evidence>
<proteinExistence type="inferred from homology"/>
<accession>A0A7U3NJX2</accession>
<evidence type="ECO:0000256" key="4">
    <source>
        <dbReference type="PIRSR" id="PIRSR001369-1"/>
    </source>
</evidence>
<evidence type="ECO:0000256" key="3">
    <source>
        <dbReference type="PIRNR" id="PIRNR001369"/>
    </source>
</evidence>
<feature type="compositionally biased region" description="Low complexity" evidence="6">
    <location>
        <begin position="10"/>
        <end position="20"/>
    </location>
</feature>
<dbReference type="Gene3D" id="1.10.230.10">
    <property type="entry name" value="Cytochrome P450-Terp, domain 2"/>
    <property type="match status" value="1"/>
</dbReference>
<keyword evidence="2 3" id="KW-0808">Transferase</keyword>
<dbReference type="InterPro" id="IPR016142">
    <property type="entry name" value="Citrate_synth-like_lrg_a-sub"/>
</dbReference>
<sequence>MPSATVPKANGTNGTNGTNGVHKPVGDVLHVIDSRTGEYHAVKIHHNAINATDLKAIKAPKDLEHPEYQNEQGIRVYDPGFSNTVVSESKVTYIDGLEGTIQYRGYSIHDVIGKKKFVDLSYLLIWGEWPSAEEAQKYQERLNNVPLIDESVFNVIRSFPKNGSIVGMMVAGLSALQSCDMAAVPAHAAKNLYLGQPQNVDEQIIRVMSSLSMITAAAYCHHTGRTFTPPRKDFSYIENFLLMTGHVDESTGLPNPRYVNALERLWAVVADHEMTCSTAALLQTASALPDVISSLISAFSAGYGPLHGGAIEVAYKNIEEIGTVDDVPAKLARVKAGKERLYGYGHRVYRVTDPRFTYISEILGELTEEVNKDPLLQVAFALDRAAAQDEYFISRKLRPNADLFAAFAYKALGFPPNFILPISMISRTQGFMAHWKEAMEGGPRIWRPGQIYTGKLNRKE</sequence>
<evidence type="ECO:0000256" key="5">
    <source>
        <dbReference type="RuleBase" id="RU000441"/>
    </source>
</evidence>
<dbReference type="PRINTS" id="PR00143">
    <property type="entry name" value="CITRTSNTHASE"/>
</dbReference>
<feature type="region of interest" description="Disordered" evidence="6">
    <location>
        <begin position="1"/>
        <end position="24"/>
    </location>
</feature>
<comment type="similarity">
    <text evidence="1 3 5">Belongs to the citrate synthase family.</text>
</comment>
<dbReference type="Pfam" id="PF00285">
    <property type="entry name" value="Citrate_synt"/>
    <property type="match status" value="1"/>
</dbReference>
<evidence type="ECO:0000313" key="7">
    <source>
        <dbReference type="EMBL" id="QOV03404.1"/>
    </source>
</evidence>
<dbReference type="InterPro" id="IPR036969">
    <property type="entry name" value="Citrate_synthase_sf"/>
</dbReference>
<dbReference type="Gene3D" id="1.10.580.10">
    <property type="entry name" value="Citrate Synthase, domain 1"/>
    <property type="match status" value="1"/>
</dbReference>
<evidence type="ECO:0000256" key="6">
    <source>
        <dbReference type="SAM" id="MobiDB-lite"/>
    </source>
</evidence>